<reference evidence="2" key="1">
    <citation type="submission" date="2016-10" db="EMBL/GenBank/DDBJ databases">
        <authorList>
            <person name="Varghese N."/>
            <person name="Submissions S."/>
        </authorList>
    </citation>
    <scope>NUCLEOTIDE SEQUENCE [LARGE SCALE GENOMIC DNA]</scope>
    <source>
        <strain evidence="2">DSM 19181</strain>
    </source>
</reference>
<evidence type="ECO:0000313" key="2">
    <source>
        <dbReference type="Proteomes" id="UP000199433"/>
    </source>
</evidence>
<gene>
    <name evidence="1" type="ORF">SAMN04488098_108110</name>
</gene>
<dbReference type="Proteomes" id="UP000199433">
    <property type="component" value="Unassembled WGS sequence"/>
</dbReference>
<accession>A0A1G9FL65</accession>
<name>A0A1G9FL65_9LACT</name>
<evidence type="ECO:0000313" key="1">
    <source>
        <dbReference type="EMBL" id="SDK89092.1"/>
    </source>
</evidence>
<sequence>MDLTLNTDIGKVNVRVAAWIENKGRILVSQFPDGVVSLP</sequence>
<dbReference type="EMBL" id="FNFK01000081">
    <property type="protein sequence ID" value="SDK89092.1"/>
    <property type="molecule type" value="Genomic_DNA"/>
</dbReference>
<proteinExistence type="predicted"/>
<dbReference type="AlphaFoldDB" id="A0A1G9FL65"/>
<protein>
    <submittedName>
        <fullName evidence="1">Uncharacterized protein</fullName>
    </submittedName>
</protein>
<dbReference type="STRING" id="426701.SAMN04488098_108110"/>
<organism evidence="1 2">
    <name type="scientific">Alkalibacterium thalassium</name>
    <dbReference type="NCBI Taxonomy" id="426701"/>
    <lineage>
        <taxon>Bacteria</taxon>
        <taxon>Bacillati</taxon>
        <taxon>Bacillota</taxon>
        <taxon>Bacilli</taxon>
        <taxon>Lactobacillales</taxon>
        <taxon>Carnobacteriaceae</taxon>
        <taxon>Alkalibacterium</taxon>
    </lineage>
</organism>
<keyword evidence="2" id="KW-1185">Reference proteome</keyword>